<sequence>MTHKTKSILFVFAFAAIMLAWPMTSQNAGADGDATITAECGFTTPSDINLGTIAIGVDSTEVLTTIPMTGTVTGTLELQATDWTGVGTSATGSITLVGVTDGETVEVNSNTYTAETTLPLDAGEFDVTGTDAAAATSLASVINSEDAAITATVPTSTNVILLSVDALGTAGNAVTLTESVSNTGTTVFPTDGSFDGAEASGVVHMQAEAIKYAITTDGTTNAGTDYTTGKAATGVDSQVFVLTTNTDPEESVRLYLQASGDGTLENLPYSGALESTFAFGSTCN</sequence>
<proteinExistence type="predicted"/>
<organism evidence="1 2">
    <name type="scientific">Nitrosopumilus zosterae</name>
    <dbReference type="NCBI Taxonomy" id="718286"/>
    <lineage>
        <taxon>Archaea</taxon>
        <taxon>Nitrososphaerota</taxon>
        <taxon>Nitrososphaeria</taxon>
        <taxon>Nitrosopumilales</taxon>
        <taxon>Nitrosopumilaceae</taxon>
        <taxon>Nitrosopumilus</taxon>
    </lineage>
</organism>
<protein>
    <submittedName>
        <fullName evidence="1">Uncharacterized protein</fullName>
    </submittedName>
</protein>
<dbReference type="EMBL" id="BGKI01000001">
    <property type="protein sequence ID" value="GBH33405.1"/>
    <property type="molecule type" value="Genomic_DNA"/>
</dbReference>
<dbReference type="OrthoDB" id="383958at2157"/>
<accession>A0A2S2KPI5</accession>
<name>A0A2S2KPI5_9ARCH</name>
<keyword evidence="2" id="KW-1185">Reference proteome</keyword>
<evidence type="ECO:0000313" key="2">
    <source>
        <dbReference type="Proteomes" id="UP000245829"/>
    </source>
</evidence>
<evidence type="ECO:0000313" key="1">
    <source>
        <dbReference type="EMBL" id="GBH33405.1"/>
    </source>
</evidence>
<comment type="caution">
    <text evidence="1">The sequence shown here is derived from an EMBL/GenBank/DDBJ whole genome shotgun (WGS) entry which is preliminary data.</text>
</comment>
<gene>
    <name evidence="1" type="ORF">NZNM25_01960</name>
</gene>
<dbReference type="Proteomes" id="UP000245829">
    <property type="component" value="Unassembled WGS sequence"/>
</dbReference>
<reference evidence="1 2" key="1">
    <citation type="submission" date="2018-05" db="EMBL/GenBank/DDBJ databases">
        <title>genome sequencing of Nitrosopumilus sp. NM25.</title>
        <authorList>
            <person name="Mori K."/>
            <person name="Nakagawa T."/>
        </authorList>
    </citation>
    <scope>NUCLEOTIDE SEQUENCE [LARGE SCALE GENOMIC DNA]</scope>
    <source>
        <strain evidence="1 2">NM25</strain>
    </source>
</reference>
<dbReference type="GeneID" id="76209528"/>
<dbReference type="RefSeq" id="WP_109876063.1">
    <property type="nucleotide sequence ID" value="NZ_AP026695.1"/>
</dbReference>
<dbReference type="AlphaFoldDB" id="A0A2S2KPI5"/>